<sequence length="256" mass="26321">MSEVTFVRVLRFEWIKFRSLRSSWLTLAVAVAVFIGLGLFTTWFVFVSGADSAAALDAVTAALSGSALSVLIVGVLGVLVMTGEYSTGTIRSSLTAVPRRMPLLAAKAVVFATVVYTLMLAATVVTVVAGQRVIGAAGVSLADAGTIRAILGSTAYVTGAGLLGLFLGGVLRSTAGSLTAFFVVTFLMTLVSRLILSQGWRESAGRFLPSAAGEAMGATMQLPDALTPGQGGLVFAGYVLLAGGAAAWRMTRSDAT</sequence>
<organism evidence="2 3">
    <name type="scientific">Actinoplanes philippinensis</name>
    <dbReference type="NCBI Taxonomy" id="35752"/>
    <lineage>
        <taxon>Bacteria</taxon>
        <taxon>Bacillati</taxon>
        <taxon>Actinomycetota</taxon>
        <taxon>Actinomycetes</taxon>
        <taxon>Micromonosporales</taxon>
        <taxon>Micromonosporaceae</taxon>
        <taxon>Actinoplanes</taxon>
    </lineage>
</organism>
<dbReference type="Proteomes" id="UP000199645">
    <property type="component" value="Unassembled WGS sequence"/>
</dbReference>
<protein>
    <submittedName>
        <fullName evidence="2">ABC-2 family transporter protein</fullName>
    </submittedName>
</protein>
<dbReference type="GO" id="GO:0140359">
    <property type="term" value="F:ABC-type transporter activity"/>
    <property type="evidence" value="ECO:0007669"/>
    <property type="project" value="InterPro"/>
</dbReference>
<feature type="transmembrane region" description="Helical" evidence="1">
    <location>
        <begin position="24"/>
        <end position="46"/>
    </location>
</feature>
<keyword evidence="3" id="KW-1185">Reference proteome</keyword>
<dbReference type="Pfam" id="PF12730">
    <property type="entry name" value="ABC2_membrane_4"/>
    <property type="match status" value="1"/>
</dbReference>
<dbReference type="GO" id="GO:0005886">
    <property type="term" value="C:plasma membrane"/>
    <property type="evidence" value="ECO:0007669"/>
    <property type="project" value="UniProtKB-SubCell"/>
</dbReference>
<evidence type="ECO:0000313" key="2">
    <source>
        <dbReference type="EMBL" id="SFE93808.1"/>
    </source>
</evidence>
<evidence type="ECO:0000313" key="3">
    <source>
        <dbReference type="Proteomes" id="UP000199645"/>
    </source>
</evidence>
<feature type="transmembrane region" description="Helical" evidence="1">
    <location>
        <begin position="149"/>
        <end position="171"/>
    </location>
</feature>
<dbReference type="RefSeq" id="WP_093613470.1">
    <property type="nucleotide sequence ID" value="NZ_BOMT01000096.1"/>
</dbReference>
<reference evidence="2 3" key="1">
    <citation type="submission" date="2016-10" db="EMBL/GenBank/DDBJ databases">
        <authorList>
            <person name="de Groot N.N."/>
        </authorList>
    </citation>
    <scope>NUCLEOTIDE SEQUENCE [LARGE SCALE GENOMIC DNA]</scope>
    <source>
        <strain evidence="2 3">DSM 43019</strain>
    </source>
</reference>
<dbReference type="EMBL" id="FONV01000004">
    <property type="protein sequence ID" value="SFE93808.1"/>
    <property type="molecule type" value="Genomic_DNA"/>
</dbReference>
<dbReference type="OrthoDB" id="3297477at2"/>
<feature type="transmembrane region" description="Helical" evidence="1">
    <location>
        <begin position="229"/>
        <end position="248"/>
    </location>
</feature>
<feature type="transmembrane region" description="Helical" evidence="1">
    <location>
        <begin position="103"/>
        <end position="129"/>
    </location>
</feature>
<accession>A0A1I2EMX8</accession>
<keyword evidence="1" id="KW-0812">Transmembrane</keyword>
<feature type="transmembrane region" description="Helical" evidence="1">
    <location>
        <begin position="58"/>
        <end position="82"/>
    </location>
</feature>
<dbReference type="STRING" id="35752.SAMN05421541_104568"/>
<keyword evidence="1" id="KW-0472">Membrane</keyword>
<name>A0A1I2EMX8_9ACTN</name>
<gene>
    <name evidence="2" type="ORF">SAMN05421541_104568</name>
</gene>
<keyword evidence="1" id="KW-1133">Transmembrane helix</keyword>
<dbReference type="AlphaFoldDB" id="A0A1I2EMX8"/>
<evidence type="ECO:0000256" key="1">
    <source>
        <dbReference type="SAM" id="Phobius"/>
    </source>
</evidence>
<feature type="transmembrane region" description="Helical" evidence="1">
    <location>
        <begin position="178"/>
        <end position="196"/>
    </location>
</feature>
<proteinExistence type="predicted"/>